<feature type="signal peptide" evidence="1">
    <location>
        <begin position="1"/>
        <end position="33"/>
    </location>
</feature>
<organism evidence="2 3">
    <name type="scientific">Gardnerella vaginalis</name>
    <dbReference type="NCBI Taxonomy" id="2702"/>
    <lineage>
        <taxon>Bacteria</taxon>
        <taxon>Bacillati</taxon>
        <taxon>Actinomycetota</taxon>
        <taxon>Actinomycetes</taxon>
        <taxon>Bifidobacteriales</taxon>
        <taxon>Bifidobacteriaceae</taxon>
        <taxon>Gardnerella</taxon>
    </lineage>
</organism>
<evidence type="ECO:0000313" key="2">
    <source>
        <dbReference type="EMBL" id="KXA21381.1"/>
    </source>
</evidence>
<reference evidence="2 3" key="1">
    <citation type="submission" date="2016-01" db="EMBL/GenBank/DDBJ databases">
        <authorList>
            <person name="Oliw E.H."/>
        </authorList>
    </citation>
    <scope>NUCLEOTIDE SEQUENCE [LARGE SCALE GENOMIC DNA]</scope>
    <source>
        <strain evidence="2 3">PSS_7772B</strain>
    </source>
</reference>
<dbReference type="EMBL" id="LRQB01000032">
    <property type="protein sequence ID" value="KXA21381.1"/>
    <property type="molecule type" value="Genomic_DNA"/>
</dbReference>
<accession>A0A133NYJ1</accession>
<dbReference type="AlphaFoldDB" id="A0A133NYJ1"/>
<comment type="caution">
    <text evidence="2">The sequence shown here is derived from an EMBL/GenBank/DDBJ whole genome shotgun (WGS) entry which is preliminary data.</text>
</comment>
<feature type="non-terminal residue" evidence="2">
    <location>
        <position position="80"/>
    </location>
</feature>
<sequence length="80" mass="8577">MSFHRHCASKITSIVAATAMLVTGFAATNTAYAADSSIKETSSNVTLKSKGVIVTAFQQNWKSIAKECEQTYGPEGVKYV</sequence>
<evidence type="ECO:0000313" key="3">
    <source>
        <dbReference type="Proteomes" id="UP000070687"/>
    </source>
</evidence>
<proteinExistence type="predicted"/>
<name>A0A133NYJ1_GARVA</name>
<dbReference type="RefSeq" id="WP_230953059.1">
    <property type="nucleotide sequence ID" value="NZ_KQ956850.1"/>
</dbReference>
<evidence type="ECO:0008006" key="4">
    <source>
        <dbReference type="Google" id="ProtNLM"/>
    </source>
</evidence>
<dbReference type="Proteomes" id="UP000070687">
    <property type="component" value="Unassembled WGS sequence"/>
</dbReference>
<feature type="chain" id="PRO_5007458189" description="ABC transporter substrate-binding protein" evidence="1">
    <location>
        <begin position="34"/>
        <end position="80"/>
    </location>
</feature>
<dbReference type="Gene3D" id="3.20.20.80">
    <property type="entry name" value="Glycosidases"/>
    <property type="match status" value="1"/>
</dbReference>
<protein>
    <recommendedName>
        <fullName evidence="4">ABC transporter substrate-binding protein</fullName>
    </recommendedName>
</protein>
<evidence type="ECO:0000256" key="1">
    <source>
        <dbReference type="SAM" id="SignalP"/>
    </source>
</evidence>
<dbReference type="PATRIC" id="fig|2702.100.peg.573"/>
<gene>
    <name evidence="2" type="ORF">HMPREF3208_00595</name>
</gene>
<keyword evidence="1" id="KW-0732">Signal</keyword>